<evidence type="ECO:0000256" key="5">
    <source>
        <dbReference type="ARBA" id="ARBA00022989"/>
    </source>
</evidence>
<dbReference type="Pfam" id="PF07690">
    <property type="entry name" value="MFS_1"/>
    <property type="match status" value="1"/>
</dbReference>
<name>A0A9P3HB17_9FUNG</name>
<feature type="transmembrane region" description="Helical" evidence="7">
    <location>
        <begin position="54"/>
        <end position="73"/>
    </location>
</feature>
<dbReference type="GO" id="GO:0022857">
    <property type="term" value="F:transmembrane transporter activity"/>
    <property type="evidence" value="ECO:0007669"/>
    <property type="project" value="InterPro"/>
</dbReference>
<dbReference type="CDD" id="cd17325">
    <property type="entry name" value="MFS_MdtG_SLC18_like"/>
    <property type="match status" value="1"/>
</dbReference>
<organism evidence="9 10">
    <name type="scientific">Entomortierella parvispora</name>
    <dbReference type="NCBI Taxonomy" id="205924"/>
    <lineage>
        <taxon>Eukaryota</taxon>
        <taxon>Fungi</taxon>
        <taxon>Fungi incertae sedis</taxon>
        <taxon>Mucoromycota</taxon>
        <taxon>Mortierellomycotina</taxon>
        <taxon>Mortierellomycetes</taxon>
        <taxon>Mortierellales</taxon>
        <taxon>Mortierellaceae</taxon>
        <taxon>Entomortierella</taxon>
    </lineage>
</organism>
<dbReference type="PANTHER" id="PTHR23506:SF23">
    <property type="entry name" value="GH10249P"/>
    <property type="match status" value="1"/>
</dbReference>
<dbReference type="AlphaFoldDB" id="A0A9P3HB17"/>
<feature type="transmembrane region" description="Helical" evidence="7">
    <location>
        <begin position="383"/>
        <end position="411"/>
    </location>
</feature>
<evidence type="ECO:0000256" key="6">
    <source>
        <dbReference type="ARBA" id="ARBA00023136"/>
    </source>
</evidence>
<feature type="domain" description="Major facilitator superfamily (MFS) profile" evidence="8">
    <location>
        <begin position="55"/>
        <end position="477"/>
    </location>
</feature>
<feature type="transmembrane region" description="Helical" evidence="7">
    <location>
        <begin position="332"/>
        <end position="352"/>
    </location>
</feature>
<comment type="similarity">
    <text evidence="2">Belongs to the major facilitator superfamily. Vesicular transporter family.</text>
</comment>
<comment type="subcellular location">
    <subcellularLocation>
        <location evidence="1">Membrane</location>
        <topology evidence="1">Multi-pass membrane protein</topology>
    </subcellularLocation>
</comment>
<keyword evidence="3" id="KW-0813">Transport</keyword>
<accession>A0A9P3HB17</accession>
<evidence type="ECO:0000259" key="8">
    <source>
        <dbReference type="PROSITE" id="PS50850"/>
    </source>
</evidence>
<keyword evidence="5 7" id="KW-1133">Transmembrane helix</keyword>
<comment type="caution">
    <text evidence="9">The sequence shown here is derived from an EMBL/GenBank/DDBJ whole genome shotgun (WGS) entry which is preliminary data.</text>
</comment>
<dbReference type="InterPro" id="IPR011701">
    <property type="entry name" value="MFS"/>
</dbReference>
<evidence type="ECO:0000313" key="10">
    <source>
        <dbReference type="Proteomes" id="UP000827284"/>
    </source>
</evidence>
<feature type="transmembrane region" description="Helical" evidence="7">
    <location>
        <begin position="451"/>
        <end position="473"/>
    </location>
</feature>
<dbReference type="Gene3D" id="1.20.1250.20">
    <property type="entry name" value="MFS general substrate transporter like domains"/>
    <property type="match status" value="2"/>
</dbReference>
<dbReference type="PANTHER" id="PTHR23506">
    <property type="entry name" value="GH10249P"/>
    <property type="match status" value="1"/>
</dbReference>
<dbReference type="PROSITE" id="PS50850">
    <property type="entry name" value="MFS"/>
    <property type="match status" value="1"/>
</dbReference>
<dbReference type="InterPro" id="IPR036259">
    <property type="entry name" value="MFS_trans_sf"/>
</dbReference>
<feature type="transmembrane region" description="Helical" evidence="7">
    <location>
        <begin position="295"/>
        <end position="312"/>
    </location>
</feature>
<dbReference type="InterPro" id="IPR050930">
    <property type="entry name" value="MFS_Vesicular_Transporter"/>
</dbReference>
<evidence type="ECO:0000256" key="2">
    <source>
        <dbReference type="ARBA" id="ARBA00006829"/>
    </source>
</evidence>
<evidence type="ECO:0000313" key="9">
    <source>
        <dbReference type="EMBL" id="GJJ73037.1"/>
    </source>
</evidence>
<dbReference type="PRINTS" id="PR01035">
    <property type="entry name" value="TCRTETA"/>
</dbReference>
<evidence type="ECO:0000256" key="4">
    <source>
        <dbReference type="ARBA" id="ARBA00022692"/>
    </source>
</evidence>
<evidence type="ECO:0000256" key="3">
    <source>
        <dbReference type="ARBA" id="ARBA00022448"/>
    </source>
</evidence>
<dbReference type="InterPro" id="IPR020846">
    <property type="entry name" value="MFS_dom"/>
</dbReference>
<reference evidence="9" key="1">
    <citation type="submission" date="2021-11" db="EMBL/GenBank/DDBJ databases">
        <authorList>
            <person name="Herlambang A."/>
            <person name="Guo Y."/>
            <person name="Takashima Y."/>
            <person name="Nishizawa T."/>
        </authorList>
    </citation>
    <scope>NUCLEOTIDE SEQUENCE</scope>
    <source>
        <strain evidence="9">E1425</strain>
    </source>
</reference>
<feature type="transmembrane region" description="Helical" evidence="7">
    <location>
        <begin position="359"/>
        <end position="377"/>
    </location>
</feature>
<evidence type="ECO:0000256" key="7">
    <source>
        <dbReference type="SAM" id="Phobius"/>
    </source>
</evidence>
<protein>
    <recommendedName>
        <fullName evidence="8">Major facilitator superfamily (MFS) profile domain-containing protein</fullName>
    </recommendedName>
</protein>
<feature type="transmembrane region" description="Helical" evidence="7">
    <location>
        <begin position="93"/>
        <end position="112"/>
    </location>
</feature>
<feature type="transmembrane region" description="Helical" evidence="7">
    <location>
        <begin position="423"/>
        <end position="445"/>
    </location>
</feature>
<dbReference type="InterPro" id="IPR001958">
    <property type="entry name" value="Tet-R_TetA/multi-R_MdtG-like"/>
</dbReference>
<reference evidence="9" key="2">
    <citation type="journal article" date="2022" name="Microbiol. Resour. Announc.">
        <title>Whole-Genome Sequence of Entomortierella parvispora E1425, a Mucoromycotan Fungus Associated with Burkholderiaceae-Related Endosymbiotic Bacteria.</title>
        <authorList>
            <person name="Herlambang A."/>
            <person name="Guo Y."/>
            <person name="Takashima Y."/>
            <person name="Narisawa K."/>
            <person name="Ohta H."/>
            <person name="Nishizawa T."/>
        </authorList>
    </citation>
    <scope>NUCLEOTIDE SEQUENCE</scope>
    <source>
        <strain evidence="9">E1425</strain>
    </source>
</reference>
<gene>
    <name evidence="9" type="ORF">EMPS_05395</name>
</gene>
<dbReference type="GO" id="GO:0016020">
    <property type="term" value="C:membrane"/>
    <property type="evidence" value="ECO:0007669"/>
    <property type="project" value="UniProtKB-SubCell"/>
</dbReference>
<keyword evidence="4 7" id="KW-0812">Transmembrane</keyword>
<keyword evidence="10" id="KW-1185">Reference proteome</keyword>
<dbReference type="OrthoDB" id="5086884at2759"/>
<proteinExistence type="inferred from homology"/>
<evidence type="ECO:0000256" key="1">
    <source>
        <dbReference type="ARBA" id="ARBA00004141"/>
    </source>
</evidence>
<dbReference type="EMBL" id="BQFW01000007">
    <property type="protein sequence ID" value="GJJ73037.1"/>
    <property type="molecule type" value="Genomic_DNA"/>
</dbReference>
<feature type="transmembrane region" description="Helical" evidence="7">
    <location>
        <begin position="152"/>
        <end position="170"/>
    </location>
</feature>
<sequence>MSIQPPVHDQKQPIDADIDMDRCATLSEPNASAAEEDDAAPTSRSTQLRSSRTFLSFTVGLAVFVDLLCYGIIMPLTPFIIEDLGLKSTANGALIACYAIGLLVSSPVAGIISDKMANRRVPMVVGLACLLLSTVCFMEAMKYFWLLLVARFAAGLAGGTMMTLGFALLSDTYPANQLGAEMGKVMIGQTLGLMVGPPLGGLLQDHVGEKAPYVFCIILIAIDLTARLLIIEPRSAKILAIRAYQKQQESQMAEMEQPRSSDENLKAEIAASPSTQPAAAAKTTTMRGLLTNKRLITALVVSFIQAFLIAALEPVLPLVLADRFNLSKTQIGVIFLAISIPSFVSPIAGWFSDKHGAKWMSGIAIAVCAVLVIVLGIPGVPLWAMIVFLVGIGATCATYITPVLGEISAVVRVTGDGDGFARAFALFNMTFSLGMVAGPLLGTLIYQETTFLWTCVLIGVVTVLLLPMVFLFMGGKKQKMKDQARYEQDMEEQNEVLNRIQAEKSLQQGQQQKQEIDSTLSV</sequence>
<keyword evidence="6 7" id="KW-0472">Membrane</keyword>
<dbReference type="SUPFAM" id="SSF103473">
    <property type="entry name" value="MFS general substrate transporter"/>
    <property type="match status" value="1"/>
</dbReference>
<feature type="transmembrane region" description="Helical" evidence="7">
    <location>
        <begin position="211"/>
        <end position="230"/>
    </location>
</feature>
<dbReference type="Proteomes" id="UP000827284">
    <property type="component" value="Unassembled WGS sequence"/>
</dbReference>